<protein>
    <submittedName>
        <fullName evidence="2">Transcriptional regulator</fullName>
    </submittedName>
</protein>
<dbReference type="RefSeq" id="WP_150691574.1">
    <property type="nucleotide sequence ID" value="NZ_CABPSJ010000008.1"/>
</dbReference>
<feature type="compositionally biased region" description="Polar residues" evidence="1">
    <location>
        <begin position="75"/>
        <end position="84"/>
    </location>
</feature>
<accession>A0A5E4YR63</accession>
<dbReference type="Gene3D" id="1.10.238.160">
    <property type="match status" value="1"/>
</dbReference>
<dbReference type="OrthoDB" id="9182156at2"/>
<feature type="region of interest" description="Disordered" evidence="1">
    <location>
        <begin position="74"/>
        <end position="155"/>
    </location>
</feature>
<dbReference type="Pfam" id="PF05930">
    <property type="entry name" value="Phage_AlpA"/>
    <property type="match status" value="1"/>
</dbReference>
<evidence type="ECO:0000313" key="2">
    <source>
        <dbReference type="EMBL" id="VVE50905.1"/>
    </source>
</evidence>
<dbReference type="Proteomes" id="UP000337189">
    <property type="component" value="Unassembled WGS sequence"/>
</dbReference>
<dbReference type="EMBL" id="CABPSJ010000008">
    <property type="protein sequence ID" value="VVE50905.1"/>
    <property type="molecule type" value="Genomic_DNA"/>
</dbReference>
<gene>
    <name evidence="2" type="ORF">PCO31110_04741</name>
</gene>
<sequence>MNNQISIHEDLTKVALLRRPDVERITGLSRSSIYAMMKIGEFPQSVPLTGRIVAWLQSEILEWVQSRIEIRKTNMGHTRPQSQPHRIRDAPLPESDDVQPWDDRSNVSAEITKGNFQNSEFSDVAPHNVISSTPPELSVHSTDAALTPLADRAQL</sequence>
<organism evidence="2 3">
    <name type="scientific">Pandoraea communis</name>
    <dbReference type="NCBI Taxonomy" id="2508297"/>
    <lineage>
        <taxon>Bacteria</taxon>
        <taxon>Pseudomonadati</taxon>
        <taxon>Pseudomonadota</taxon>
        <taxon>Betaproteobacteria</taxon>
        <taxon>Burkholderiales</taxon>
        <taxon>Burkholderiaceae</taxon>
        <taxon>Pandoraea</taxon>
    </lineage>
</organism>
<name>A0A5E4YR63_9BURK</name>
<evidence type="ECO:0000313" key="3">
    <source>
        <dbReference type="Proteomes" id="UP000337189"/>
    </source>
</evidence>
<reference evidence="2 3" key="1">
    <citation type="submission" date="2019-08" db="EMBL/GenBank/DDBJ databases">
        <authorList>
            <person name="Peeters C."/>
        </authorList>
    </citation>
    <scope>NUCLEOTIDE SEQUENCE [LARGE SCALE GENOMIC DNA]</scope>
    <source>
        <strain evidence="2 3">LMG 31110</strain>
    </source>
</reference>
<evidence type="ECO:0000256" key="1">
    <source>
        <dbReference type="SAM" id="MobiDB-lite"/>
    </source>
</evidence>
<dbReference type="InterPro" id="IPR052931">
    <property type="entry name" value="Prophage_regulatory_activator"/>
</dbReference>
<dbReference type="InterPro" id="IPR010260">
    <property type="entry name" value="AlpA"/>
</dbReference>
<dbReference type="PANTHER" id="PTHR36154:SF1">
    <property type="entry name" value="DNA-BINDING TRANSCRIPTIONAL ACTIVATOR ALPA"/>
    <property type="match status" value="1"/>
</dbReference>
<feature type="compositionally biased region" description="Polar residues" evidence="1">
    <location>
        <begin position="129"/>
        <end position="141"/>
    </location>
</feature>
<dbReference type="PANTHER" id="PTHR36154">
    <property type="entry name" value="DNA-BINDING TRANSCRIPTIONAL ACTIVATOR ALPA"/>
    <property type="match status" value="1"/>
</dbReference>
<feature type="compositionally biased region" description="Polar residues" evidence="1">
    <location>
        <begin position="106"/>
        <end position="121"/>
    </location>
</feature>
<dbReference type="AlphaFoldDB" id="A0A5E4YR63"/>
<proteinExistence type="predicted"/>